<feature type="transmembrane region" description="Helical" evidence="13">
    <location>
        <begin position="15"/>
        <end position="33"/>
    </location>
</feature>
<organism evidence="15">
    <name type="scientific">Candidatus Kentrum sp. UNK</name>
    <dbReference type="NCBI Taxonomy" id="2126344"/>
    <lineage>
        <taxon>Bacteria</taxon>
        <taxon>Pseudomonadati</taxon>
        <taxon>Pseudomonadota</taxon>
        <taxon>Gammaproteobacteria</taxon>
        <taxon>Candidatus Kentrum</taxon>
    </lineage>
</organism>
<keyword evidence="4" id="KW-1003">Cell membrane</keyword>
<reference evidence="15" key="1">
    <citation type="submission" date="2019-02" db="EMBL/GenBank/DDBJ databases">
        <authorList>
            <person name="Gruber-Vodicka R. H."/>
            <person name="Seah K. B. B."/>
        </authorList>
    </citation>
    <scope>NUCLEOTIDE SEQUENCE</scope>
    <source>
        <strain evidence="16">BECK_BY19</strain>
        <strain evidence="15">BECK_BY8</strain>
    </source>
</reference>
<dbReference type="EMBL" id="CAADGD010000084">
    <property type="protein sequence ID" value="VFK71850.1"/>
    <property type="molecule type" value="Genomic_DNA"/>
</dbReference>
<evidence type="ECO:0000256" key="6">
    <source>
        <dbReference type="ARBA" id="ARBA00022692"/>
    </source>
</evidence>
<comment type="subcellular location">
    <subcellularLocation>
        <location evidence="2">Cell membrane</location>
        <topology evidence="2">Multi-pass membrane protein</topology>
    </subcellularLocation>
</comment>
<evidence type="ECO:0000256" key="4">
    <source>
        <dbReference type="ARBA" id="ARBA00022475"/>
    </source>
</evidence>
<evidence type="ECO:0000256" key="11">
    <source>
        <dbReference type="ARBA" id="ARBA00023136"/>
    </source>
</evidence>
<evidence type="ECO:0000256" key="3">
    <source>
        <dbReference type="ARBA" id="ARBA00022448"/>
    </source>
</evidence>
<keyword evidence="7" id="KW-0479">Metal-binding</keyword>
<dbReference type="GO" id="GO:0009055">
    <property type="term" value="F:electron transfer activity"/>
    <property type="evidence" value="ECO:0007669"/>
    <property type="project" value="InterPro"/>
</dbReference>
<feature type="transmembrane region" description="Helical" evidence="13">
    <location>
        <begin position="53"/>
        <end position="70"/>
    </location>
</feature>
<evidence type="ECO:0000256" key="10">
    <source>
        <dbReference type="ARBA" id="ARBA00023004"/>
    </source>
</evidence>
<dbReference type="PANTHER" id="PTHR30529">
    <property type="entry name" value="CYTOCHROME B561"/>
    <property type="match status" value="1"/>
</dbReference>
<feature type="transmembrane region" description="Helical" evidence="13">
    <location>
        <begin position="142"/>
        <end position="166"/>
    </location>
</feature>
<evidence type="ECO:0000256" key="7">
    <source>
        <dbReference type="ARBA" id="ARBA00022723"/>
    </source>
</evidence>
<evidence type="ECO:0000313" key="15">
    <source>
        <dbReference type="EMBL" id="VFK66238.1"/>
    </source>
</evidence>
<protein>
    <submittedName>
        <fullName evidence="15">Cytochrome b561</fullName>
    </submittedName>
</protein>
<proteinExistence type="inferred from homology"/>
<dbReference type="AlphaFoldDB" id="A0A451AJM5"/>
<keyword evidence="5" id="KW-0349">Heme</keyword>
<keyword evidence="3" id="KW-0813">Transport</keyword>
<keyword evidence="10" id="KW-0408">Iron</keyword>
<evidence type="ECO:0000256" key="1">
    <source>
        <dbReference type="ARBA" id="ARBA00001970"/>
    </source>
</evidence>
<gene>
    <name evidence="15" type="ORF">BECKUNK1418G_GA0071005_108410</name>
    <name evidence="16" type="ORF">BECKUNK1418H_GA0071006_108410</name>
</gene>
<keyword evidence="6 13" id="KW-0812">Transmembrane</keyword>
<sequence length="181" mass="20372">MLKNTETRYGIIAKGFHWFLFLMLGFMIVGGNIIEEMPKGAEKFEAMGVHKSLGVLVLILVFLRLIWRFIDVTPKDQEGTPAIQSLVAHATHWALYVLMFAQPLVGILMSQSAGYAVNFFGLYELPTLLAKDPSLAEFFHEAHGMVWILLLLVVIVHAAGALYHHFIVKDDTLRRMGFGRS</sequence>
<dbReference type="InterPro" id="IPR052168">
    <property type="entry name" value="Cytochrome_b561_oxidase"/>
</dbReference>
<dbReference type="EMBL" id="CAADFZ010000084">
    <property type="protein sequence ID" value="VFK66238.1"/>
    <property type="molecule type" value="Genomic_DNA"/>
</dbReference>
<accession>A0A451AJM5</accession>
<evidence type="ECO:0000256" key="13">
    <source>
        <dbReference type="SAM" id="Phobius"/>
    </source>
</evidence>
<dbReference type="Pfam" id="PF01292">
    <property type="entry name" value="Ni_hydr_CYTB"/>
    <property type="match status" value="1"/>
</dbReference>
<evidence type="ECO:0000256" key="9">
    <source>
        <dbReference type="ARBA" id="ARBA00022989"/>
    </source>
</evidence>
<feature type="domain" description="Cytochrome b561 bacterial/Ni-hydrogenase" evidence="14">
    <location>
        <begin position="8"/>
        <end position="179"/>
    </location>
</feature>
<name>A0A451AJM5_9GAMM</name>
<dbReference type="Gene3D" id="1.20.950.20">
    <property type="entry name" value="Transmembrane di-heme cytochromes, Chain C"/>
    <property type="match status" value="1"/>
</dbReference>
<evidence type="ECO:0000313" key="16">
    <source>
        <dbReference type="EMBL" id="VFK71850.1"/>
    </source>
</evidence>
<dbReference type="GO" id="GO:0046872">
    <property type="term" value="F:metal ion binding"/>
    <property type="evidence" value="ECO:0007669"/>
    <property type="project" value="UniProtKB-KW"/>
</dbReference>
<comment type="cofactor">
    <cofactor evidence="1">
        <name>heme b</name>
        <dbReference type="ChEBI" id="CHEBI:60344"/>
    </cofactor>
</comment>
<dbReference type="InterPro" id="IPR016174">
    <property type="entry name" value="Di-haem_cyt_TM"/>
</dbReference>
<dbReference type="InterPro" id="IPR011577">
    <property type="entry name" value="Cyt_b561_bac/Ni-Hgenase"/>
</dbReference>
<evidence type="ECO:0000256" key="12">
    <source>
        <dbReference type="ARBA" id="ARBA00037975"/>
    </source>
</evidence>
<keyword evidence="11 13" id="KW-0472">Membrane</keyword>
<evidence type="ECO:0000256" key="8">
    <source>
        <dbReference type="ARBA" id="ARBA00022982"/>
    </source>
</evidence>
<dbReference type="SUPFAM" id="SSF81342">
    <property type="entry name" value="Transmembrane di-heme cytochromes"/>
    <property type="match status" value="1"/>
</dbReference>
<dbReference type="PANTHER" id="PTHR30529:SF1">
    <property type="entry name" value="CYTOCHROME B561 HOMOLOG 2"/>
    <property type="match status" value="1"/>
</dbReference>
<comment type="similarity">
    <text evidence="12">Belongs to the cytochrome b561 family.</text>
</comment>
<evidence type="ECO:0000259" key="14">
    <source>
        <dbReference type="Pfam" id="PF01292"/>
    </source>
</evidence>
<evidence type="ECO:0000256" key="5">
    <source>
        <dbReference type="ARBA" id="ARBA00022617"/>
    </source>
</evidence>
<keyword evidence="8" id="KW-0249">Electron transport</keyword>
<dbReference type="GO" id="GO:0005886">
    <property type="term" value="C:plasma membrane"/>
    <property type="evidence" value="ECO:0007669"/>
    <property type="project" value="UniProtKB-SubCell"/>
</dbReference>
<evidence type="ECO:0000256" key="2">
    <source>
        <dbReference type="ARBA" id="ARBA00004651"/>
    </source>
</evidence>
<dbReference type="GO" id="GO:0022904">
    <property type="term" value="P:respiratory electron transport chain"/>
    <property type="evidence" value="ECO:0007669"/>
    <property type="project" value="InterPro"/>
</dbReference>
<keyword evidence="9 13" id="KW-1133">Transmembrane helix</keyword>
<dbReference type="GO" id="GO:0020037">
    <property type="term" value="F:heme binding"/>
    <property type="evidence" value="ECO:0007669"/>
    <property type="project" value="TreeGrafter"/>
</dbReference>